<feature type="domain" description="PID" evidence="5">
    <location>
        <begin position="1337"/>
        <end position="1469"/>
    </location>
</feature>
<evidence type="ECO:0000259" key="6">
    <source>
        <dbReference type="PROSITE" id="PS50105"/>
    </source>
</evidence>
<feature type="compositionally biased region" description="Polar residues" evidence="4">
    <location>
        <begin position="280"/>
        <end position="289"/>
    </location>
</feature>
<dbReference type="Gene3D" id="1.25.40.20">
    <property type="entry name" value="Ankyrin repeat-containing domain"/>
    <property type="match status" value="2"/>
</dbReference>
<dbReference type="EMBL" id="CALNXJ010000010">
    <property type="protein sequence ID" value="CAH3106664.1"/>
    <property type="molecule type" value="Genomic_DNA"/>
</dbReference>
<dbReference type="SMART" id="SM00454">
    <property type="entry name" value="SAM"/>
    <property type="match status" value="2"/>
</dbReference>
<reference evidence="7 8" key="1">
    <citation type="submission" date="2022-05" db="EMBL/GenBank/DDBJ databases">
        <authorList>
            <consortium name="Genoscope - CEA"/>
            <person name="William W."/>
        </authorList>
    </citation>
    <scope>NUCLEOTIDE SEQUENCE [LARGE SCALE GENOMIC DNA]</scope>
</reference>
<dbReference type="PROSITE" id="PS50105">
    <property type="entry name" value="SAM_DOMAIN"/>
    <property type="match status" value="2"/>
</dbReference>
<feature type="compositionally biased region" description="Pro residues" evidence="4">
    <location>
        <begin position="738"/>
        <end position="756"/>
    </location>
</feature>
<dbReference type="Pfam" id="PF12796">
    <property type="entry name" value="Ank_2"/>
    <property type="match status" value="2"/>
</dbReference>
<accession>A0AAU9W9Z2</accession>
<evidence type="ECO:0000256" key="2">
    <source>
        <dbReference type="ARBA" id="ARBA00023043"/>
    </source>
</evidence>
<feature type="repeat" description="ANK" evidence="3">
    <location>
        <begin position="185"/>
        <end position="217"/>
    </location>
</feature>
<feature type="compositionally biased region" description="Polar residues" evidence="4">
    <location>
        <begin position="548"/>
        <end position="557"/>
    </location>
</feature>
<dbReference type="InterPro" id="IPR011993">
    <property type="entry name" value="PH-like_dom_sf"/>
</dbReference>
<dbReference type="InterPro" id="IPR001660">
    <property type="entry name" value="SAM"/>
</dbReference>
<keyword evidence="8" id="KW-1185">Reference proteome</keyword>
<comment type="caution">
    <text evidence="7">The sequence shown here is derived from an EMBL/GenBank/DDBJ whole genome shotgun (WGS) entry which is preliminary data.</text>
</comment>
<feature type="compositionally biased region" description="Polar residues" evidence="4">
    <location>
        <begin position="591"/>
        <end position="617"/>
    </location>
</feature>
<feature type="region of interest" description="Disordered" evidence="4">
    <location>
        <begin position="280"/>
        <end position="358"/>
    </location>
</feature>
<evidence type="ECO:0000313" key="7">
    <source>
        <dbReference type="EMBL" id="CAH3106664.1"/>
    </source>
</evidence>
<dbReference type="GO" id="GO:0005829">
    <property type="term" value="C:cytosol"/>
    <property type="evidence" value="ECO:0007669"/>
    <property type="project" value="TreeGrafter"/>
</dbReference>
<feature type="domain" description="SAM" evidence="6">
    <location>
        <begin position="1112"/>
        <end position="1177"/>
    </location>
</feature>
<feature type="compositionally biased region" description="Polar residues" evidence="4">
    <location>
        <begin position="854"/>
        <end position="865"/>
    </location>
</feature>
<dbReference type="SMART" id="SM00248">
    <property type="entry name" value="ANK"/>
    <property type="match status" value="6"/>
</dbReference>
<dbReference type="Gene3D" id="1.10.150.50">
    <property type="entry name" value="Transcription Factor, Ets-1"/>
    <property type="match status" value="2"/>
</dbReference>
<evidence type="ECO:0000256" key="1">
    <source>
        <dbReference type="ARBA" id="ARBA00022737"/>
    </source>
</evidence>
<dbReference type="PROSITE" id="PS50088">
    <property type="entry name" value="ANK_REPEAT"/>
    <property type="match status" value="5"/>
</dbReference>
<evidence type="ECO:0008006" key="9">
    <source>
        <dbReference type="Google" id="ProtNLM"/>
    </source>
</evidence>
<evidence type="ECO:0000256" key="4">
    <source>
        <dbReference type="SAM" id="MobiDB-lite"/>
    </source>
</evidence>
<feature type="region of interest" description="Disordered" evidence="4">
    <location>
        <begin position="738"/>
        <end position="757"/>
    </location>
</feature>
<name>A0AAU9W9Z2_9CNID</name>
<feature type="compositionally biased region" description="Polar residues" evidence="4">
    <location>
        <begin position="479"/>
        <end position="489"/>
    </location>
</feature>
<feature type="repeat" description="ANK" evidence="3">
    <location>
        <begin position="117"/>
        <end position="149"/>
    </location>
</feature>
<evidence type="ECO:0000256" key="3">
    <source>
        <dbReference type="PROSITE-ProRule" id="PRU00023"/>
    </source>
</evidence>
<dbReference type="SUPFAM" id="SSF47769">
    <property type="entry name" value="SAM/Pointed domain"/>
    <property type="match status" value="2"/>
</dbReference>
<feature type="repeat" description="ANK" evidence="3">
    <location>
        <begin position="81"/>
        <end position="113"/>
    </location>
</feature>
<keyword evidence="2 3" id="KW-0040">ANK repeat</keyword>
<organism evidence="7 8">
    <name type="scientific">Pocillopora meandrina</name>
    <dbReference type="NCBI Taxonomy" id="46732"/>
    <lineage>
        <taxon>Eukaryota</taxon>
        <taxon>Metazoa</taxon>
        <taxon>Cnidaria</taxon>
        <taxon>Anthozoa</taxon>
        <taxon>Hexacorallia</taxon>
        <taxon>Scleractinia</taxon>
        <taxon>Astrocoeniina</taxon>
        <taxon>Pocilloporidae</taxon>
        <taxon>Pocillopora</taxon>
    </lineage>
</organism>
<feature type="repeat" description="ANK" evidence="3">
    <location>
        <begin position="217"/>
        <end position="249"/>
    </location>
</feature>
<dbReference type="PROSITE" id="PS50297">
    <property type="entry name" value="ANK_REP_REGION"/>
    <property type="match status" value="4"/>
</dbReference>
<feature type="region of interest" description="Disordered" evidence="4">
    <location>
        <begin position="575"/>
        <end position="617"/>
    </location>
</feature>
<dbReference type="SMART" id="SM00462">
    <property type="entry name" value="PTB"/>
    <property type="match status" value="1"/>
</dbReference>
<dbReference type="InterPro" id="IPR013761">
    <property type="entry name" value="SAM/pointed_sf"/>
</dbReference>
<feature type="compositionally biased region" description="Basic and acidic residues" evidence="4">
    <location>
        <begin position="1040"/>
        <end position="1067"/>
    </location>
</feature>
<sequence>MGKEQDLLQAAKTGNVAHIEKILGNKTRKSGIQSLMSRTVNPNHQDELGYTPLHYAALNGHRSSAELLLKYDASTNIPDTSGNYPLHLAAWNGHADVAKVLINTGPSRANVNEQNDTEDTALHSASQFGQSLVVAVLLENHADPRIRNSRQESPLDLAAQYGRMEAVKQLLNYHPDLLEDGNMVRTHTPLHLAARNGHINVVSYFLSCGMDVNISGTSGTALHEAALYGKVDVVNLLLQCGIDVTVVDGNNKTVLDLLASHPSGRTREIKELIYEFKPSTRNSARTSDTFPGFPERPKSMAVSRSSTYKPVPRQTGLDPNALRRSGTYDAVPTPRTRRESFEQPTYDQVPPAKAASARHTTDWTQYEEVGSRPPINNNLTSAGEGYTLLGFPEEPATDAPPALSSQEITVGYTLVGLPGNPSAVTNGKCPLRPGSTYAKVRKEGEPIVSPWTGPPSQIPAGIASIDNPDYCLVGETTRPHSQSQNQSGGTYDLVNLPSGPKPDVNQHDSVYEVPPATLRGKGNGQEENGPPVQVPSRVPRGQSFDMYENTSIGNQPVNHPRQEATNYDFVSLPPRKATMEQPSYDIVPPLSRSSENQRGSPEVSSSAAGGTTLTNRSCPLDAPGYEIVQPRNLSSFAGDSAPEMKPFASLPGYEPMLPPEDEGYEKLGPPIDIQQQLSSRGDYETLAMVGPQKTGSQTEPARVTQQRTSAVNIPGSTSLYEVPPSMVSPVYEIAPSPRNVPPLPPRPAQPTPPTQPPVNFGVQWIEKEPEQAQPKLPPRRMNEYCDWHSLKKQDPTSPERPPKSGAYEIVRLEGSSEVGTVDLDKMRWRESRGSGGEYCTLSPSAVGPGETLNRDSIASSEMSNMSEPTMTPPFSPPSPNTAEASVFDVFGSLQSSDMTTISEAPEVVQDQPRPPRPIPRKRTKPKLLPRNDSLHDEDYPSPQGEPTRAESSTVSFERSQDPFSFPPAMASAQKMDSPKNSDFAELHKRFSPHSSRENIFSDVNAALGGERQEPDGAETQTDARPSPLVYENVLFRRSDEVKKNLPGDTRENGTVAKKDDSVERPDSYRLSTLSADSPMDEKEEWEKIEAFLSSISQIDMPQTLELQIADAGKADTVAGWLKALDLDQYESCLVANGFDNIMFLNGVLEDDDLMDIGIVDFNHRRTIMEAVKTLKTCPRLNDPASAKPESLEDWLELLSLSEYYDVFQHNGFTYMERIHRLWEVELTSVLEINSLGHRKRIMASLKKEAKKKEREREEPLENTKLEDSSAALEVQLAELKMYCPDEKPPTITTAGATTEDDLLAAAEELMIGPEKANERKSKENGSMKWKHEPSMLINGSVNYSTLYLGSHAVKTITGLQSTVEASRKMRLSTAKLQKIPSVMLSVSVKGIKFIDARSKIMVSNHDIRNISYITQDPEDRTVFAYIARDAKTNSHYCHVFRMDNMTMSDDITMTIGQAFELAFSRFKQS</sequence>
<dbReference type="InterPro" id="IPR002110">
    <property type="entry name" value="Ankyrin_rpt"/>
</dbReference>
<dbReference type="Gene3D" id="2.30.29.30">
    <property type="entry name" value="Pleckstrin-homology domain (PH domain)/Phosphotyrosine-binding domain (PTB)"/>
    <property type="match status" value="1"/>
</dbReference>
<feature type="repeat" description="ANK" evidence="3">
    <location>
        <begin position="48"/>
        <end position="80"/>
    </location>
</feature>
<protein>
    <recommendedName>
        <fullName evidence="9">Ankyrin repeat and sterile alpha motif domain-containing protein 1B</fullName>
    </recommendedName>
</protein>
<dbReference type="InterPro" id="IPR006020">
    <property type="entry name" value="PTB/PI_dom"/>
</dbReference>
<dbReference type="InterPro" id="IPR036770">
    <property type="entry name" value="Ankyrin_rpt-contain_sf"/>
</dbReference>
<feature type="domain" description="SAM" evidence="6">
    <location>
        <begin position="1186"/>
        <end position="1251"/>
    </location>
</feature>
<evidence type="ECO:0000313" key="8">
    <source>
        <dbReference type="Proteomes" id="UP001159428"/>
    </source>
</evidence>
<gene>
    <name evidence="7" type="ORF">PMEA_00001644</name>
</gene>
<dbReference type="SUPFAM" id="SSF50729">
    <property type="entry name" value="PH domain-like"/>
    <property type="match status" value="1"/>
</dbReference>
<feature type="compositionally biased region" description="Basic and acidic residues" evidence="4">
    <location>
        <begin position="976"/>
        <end position="988"/>
    </location>
</feature>
<dbReference type="PRINTS" id="PR01415">
    <property type="entry name" value="ANKYRIN"/>
</dbReference>
<dbReference type="Pfam" id="PF00536">
    <property type="entry name" value="SAM_1"/>
    <property type="match status" value="1"/>
</dbReference>
<feature type="compositionally biased region" description="Basic residues" evidence="4">
    <location>
        <begin position="918"/>
        <end position="927"/>
    </location>
</feature>
<dbReference type="SUPFAM" id="SSF48403">
    <property type="entry name" value="Ankyrin repeat"/>
    <property type="match status" value="1"/>
</dbReference>
<dbReference type="InterPro" id="IPR033635">
    <property type="entry name" value="ANKS1/Caskin"/>
</dbReference>
<dbReference type="PANTHER" id="PTHR24174:SF1">
    <property type="entry name" value="IP14385P"/>
    <property type="match status" value="1"/>
</dbReference>
<feature type="region of interest" description="Disordered" evidence="4">
    <location>
        <begin position="1040"/>
        <end position="1081"/>
    </location>
</feature>
<feature type="region of interest" description="Disordered" evidence="4">
    <location>
        <begin position="831"/>
        <end position="1025"/>
    </location>
</feature>
<proteinExistence type="predicted"/>
<dbReference type="Pfam" id="PF00640">
    <property type="entry name" value="PID"/>
    <property type="match status" value="1"/>
</dbReference>
<dbReference type="Pfam" id="PF00023">
    <property type="entry name" value="Ank"/>
    <property type="match status" value="1"/>
</dbReference>
<feature type="region of interest" description="Disordered" evidence="4">
    <location>
        <begin position="474"/>
        <end position="562"/>
    </location>
</feature>
<dbReference type="PROSITE" id="PS01179">
    <property type="entry name" value="PID"/>
    <property type="match status" value="1"/>
</dbReference>
<feature type="compositionally biased region" description="Polar residues" evidence="4">
    <location>
        <begin position="892"/>
        <end position="902"/>
    </location>
</feature>
<evidence type="ECO:0000259" key="5">
    <source>
        <dbReference type="PROSITE" id="PS01179"/>
    </source>
</evidence>
<keyword evidence="1" id="KW-0677">Repeat</keyword>
<feature type="compositionally biased region" description="Pro residues" evidence="4">
    <location>
        <begin position="870"/>
        <end position="879"/>
    </location>
</feature>
<dbReference type="Proteomes" id="UP001159428">
    <property type="component" value="Unassembled WGS sequence"/>
</dbReference>
<dbReference type="PANTHER" id="PTHR24174">
    <property type="entry name" value="ANKYRIN REPEAT AND STERILE ALPHA MOTIF DOMAIN-CONTAINING PROTEIN 1"/>
    <property type="match status" value="1"/>
</dbReference>
<dbReference type="Pfam" id="PF07647">
    <property type="entry name" value="SAM_2"/>
    <property type="match status" value="1"/>
</dbReference>